<evidence type="ECO:0000256" key="8">
    <source>
        <dbReference type="PIRNR" id="PIRNR000485"/>
    </source>
</evidence>
<feature type="binding site" evidence="7 9">
    <location>
        <position position="382"/>
    </location>
    <ligand>
        <name>[4Fe-4S] cluster</name>
        <dbReference type="ChEBI" id="CHEBI:49883"/>
    </ligand>
</feature>
<comment type="caution">
    <text evidence="7">Lacks conserved residue(s) required for the propagation of feature annotation.</text>
</comment>
<evidence type="ECO:0000256" key="6">
    <source>
        <dbReference type="ARBA" id="ARBA00022962"/>
    </source>
</evidence>
<keyword evidence="5 7" id="KW-0658">Purine biosynthesis</keyword>
<keyword evidence="4 7" id="KW-0808">Transferase</keyword>
<dbReference type="InterPro" id="IPR035584">
    <property type="entry name" value="PurF_N"/>
</dbReference>
<dbReference type="SUPFAM" id="SSF56235">
    <property type="entry name" value="N-terminal nucleophile aminohydrolases (Ntn hydrolases)"/>
    <property type="match status" value="1"/>
</dbReference>
<dbReference type="GO" id="GO:0051539">
    <property type="term" value="F:4 iron, 4 sulfur cluster binding"/>
    <property type="evidence" value="ECO:0007669"/>
    <property type="project" value="UniProtKB-KW"/>
</dbReference>
<evidence type="ECO:0000256" key="9">
    <source>
        <dbReference type="PIRSR" id="PIRSR000485-3"/>
    </source>
</evidence>
<feature type="binding site" evidence="7 9">
    <location>
        <position position="433"/>
    </location>
    <ligand>
        <name>[4Fe-4S] cluster</name>
        <dbReference type="ChEBI" id="CHEBI:49883"/>
    </ligand>
</feature>
<comment type="pathway">
    <text evidence="1 7 8">Purine metabolism; IMP biosynthesis via de novo pathway; N(1)-(5-phospho-D-ribosyl)glycinamide from 5-phospho-alpha-D-ribose 1-diphosphate: step 1/2.</text>
</comment>
<dbReference type="GO" id="GO:0004044">
    <property type="term" value="F:amidophosphoribosyltransferase activity"/>
    <property type="evidence" value="ECO:0007669"/>
    <property type="project" value="UniProtKB-UniRule"/>
</dbReference>
<comment type="cofactor">
    <cofactor evidence="7 9">
        <name>[4Fe-4S] cluster</name>
        <dbReference type="ChEBI" id="CHEBI:49883"/>
    </cofactor>
    <text evidence="7 9">Binds 1 [4Fe-4S] cluster per subunit.</text>
</comment>
<accession>A0A7V3J8U6</accession>
<keyword evidence="7 9" id="KW-0408">Iron</keyword>
<dbReference type="SUPFAM" id="SSF53271">
    <property type="entry name" value="PRTase-like"/>
    <property type="match status" value="1"/>
</dbReference>
<dbReference type="PANTHER" id="PTHR11907">
    <property type="entry name" value="AMIDOPHOSPHORIBOSYLTRANSFERASE"/>
    <property type="match status" value="1"/>
</dbReference>
<dbReference type="Pfam" id="PF13522">
    <property type="entry name" value="GATase_6"/>
    <property type="match status" value="1"/>
</dbReference>
<dbReference type="GO" id="GO:0046872">
    <property type="term" value="F:metal ion binding"/>
    <property type="evidence" value="ECO:0007669"/>
    <property type="project" value="UniProtKB-KW"/>
</dbReference>
<dbReference type="EC" id="2.4.2.14" evidence="7"/>
<dbReference type="UniPathway" id="UPA00074">
    <property type="reaction ID" value="UER00124"/>
</dbReference>
<keyword evidence="7" id="KW-0004">4Fe-4S</keyword>
<reference evidence="11" key="1">
    <citation type="journal article" date="2020" name="mSystems">
        <title>Genome- and Community-Level Interaction Insights into Carbon Utilization and Element Cycling Functions of Hydrothermarchaeota in Hydrothermal Sediment.</title>
        <authorList>
            <person name="Zhou Z."/>
            <person name="Liu Y."/>
            <person name="Xu W."/>
            <person name="Pan J."/>
            <person name="Luo Z.H."/>
            <person name="Li M."/>
        </authorList>
    </citation>
    <scope>NUCLEOTIDE SEQUENCE [LARGE SCALE GENOMIC DNA]</scope>
    <source>
        <strain evidence="11">SpSt-757</strain>
    </source>
</reference>
<dbReference type="InterPro" id="IPR000836">
    <property type="entry name" value="PRTase_dom"/>
</dbReference>
<feature type="binding site" evidence="7 9">
    <location>
        <position position="436"/>
    </location>
    <ligand>
        <name>[4Fe-4S] cluster</name>
        <dbReference type="ChEBI" id="CHEBI:49883"/>
    </ligand>
</feature>
<dbReference type="Gene3D" id="3.40.50.2020">
    <property type="match status" value="1"/>
</dbReference>
<protein>
    <recommendedName>
        <fullName evidence="7">Amidophosphoribosyltransferase</fullName>
        <shortName evidence="7">ATase</shortName>
        <ecNumber evidence="7">2.4.2.14</ecNumber>
    </recommendedName>
    <alternativeName>
        <fullName evidence="7">Glutamine phosphoribosylpyrophosphate amidotransferase</fullName>
        <shortName evidence="7">GPATase</shortName>
    </alternativeName>
</protein>
<evidence type="ECO:0000256" key="4">
    <source>
        <dbReference type="ARBA" id="ARBA00022679"/>
    </source>
</evidence>
<gene>
    <name evidence="7" type="primary">purF</name>
    <name evidence="11" type="ORF">ENV41_00045</name>
</gene>
<dbReference type="InterPro" id="IPR029057">
    <property type="entry name" value="PRTase-like"/>
</dbReference>
<dbReference type="CDD" id="cd00715">
    <property type="entry name" value="GPATase_N"/>
    <property type="match status" value="1"/>
</dbReference>
<comment type="function">
    <text evidence="7">Catalyzes the formation of phosphoribosylamine from phosphoribosylpyrophosphate (PRPP) and glutamine.</text>
</comment>
<comment type="caution">
    <text evidence="11">The sequence shown here is derived from an EMBL/GenBank/DDBJ whole genome shotgun (WGS) entry which is preliminary data.</text>
</comment>
<proteinExistence type="inferred from homology"/>
<name>A0A7V3J8U6_UNCC3</name>
<dbReference type="GO" id="GO:0009113">
    <property type="term" value="P:purine nucleobase biosynthetic process"/>
    <property type="evidence" value="ECO:0007669"/>
    <property type="project" value="UniProtKB-UniRule"/>
</dbReference>
<keyword evidence="7 9" id="KW-0411">Iron-sulfur</keyword>
<sequence length="460" mass="51062">MFAPGKDVSRLTYFGIFTLQHRGQESAGIAVSNHKRIASHKDMGLVEQVFDEDILQELTGDIAIGHTRYSTMGSSNLQNCQPIVIESAKGKSLALAFNGNLVNAKELYLKMMKDDFAFIGTSDGEIIARLLGFYLERDYPLIDAIRETMRQIVGAYSVVVLARAKLVAFRDPCGIRPLFLGKLNNGGFVFSSETCAFHAVGAELIREIEPGEIVIIDKDGIHSVVGREAICSALCIFEFIYFARPDSEIYGRCLYTARRHMGEQLAIEYPVSADMVVPIPDTGRPAAIGYAKQSKIPYGEGLIKSRYIARTFIKPEQRQREMGVKLKLTPLRRELEGKHIVLVEDSIVRGTTTKGIVGLVKEFGGAKEVHLRITAPPYRYPCFYGIDTGAKDELIAASRSINEIREYIAADSLGYLSIEGLIKAVALPKEHFCLACFDNNYPIPIEQFEGGKFSIEKIRS</sequence>
<dbReference type="InterPro" id="IPR029055">
    <property type="entry name" value="Ntn_hydrolases_N"/>
</dbReference>
<evidence type="ECO:0000256" key="7">
    <source>
        <dbReference type="HAMAP-Rule" id="MF_01931"/>
    </source>
</evidence>
<dbReference type="InterPro" id="IPR005854">
    <property type="entry name" value="PurF"/>
</dbReference>
<comment type="catalytic activity">
    <reaction evidence="7 8">
        <text>5-phospho-beta-D-ribosylamine + L-glutamate + diphosphate = 5-phospho-alpha-D-ribose 1-diphosphate + L-glutamine + H2O</text>
        <dbReference type="Rhea" id="RHEA:14905"/>
        <dbReference type="ChEBI" id="CHEBI:15377"/>
        <dbReference type="ChEBI" id="CHEBI:29985"/>
        <dbReference type="ChEBI" id="CHEBI:33019"/>
        <dbReference type="ChEBI" id="CHEBI:58017"/>
        <dbReference type="ChEBI" id="CHEBI:58359"/>
        <dbReference type="ChEBI" id="CHEBI:58681"/>
        <dbReference type="EC" id="2.4.2.14"/>
    </reaction>
</comment>
<evidence type="ECO:0000259" key="10">
    <source>
        <dbReference type="PROSITE" id="PS51278"/>
    </source>
</evidence>
<organism evidence="11">
    <name type="scientific">candidate division CPR3 bacterium</name>
    <dbReference type="NCBI Taxonomy" id="2268181"/>
    <lineage>
        <taxon>Bacteria</taxon>
        <taxon>Bacteria division CPR3</taxon>
    </lineage>
</organism>
<dbReference type="Pfam" id="PF00156">
    <property type="entry name" value="Pribosyltran"/>
    <property type="match status" value="1"/>
</dbReference>
<dbReference type="EMBL" id="DTGG01000003">
    <property type="protein sequence ID" value="HFZ08510.1"/>
    <property type="molecule type" value="Genomic_DNA"/>
</dbReference>
<dbReference type="CDD" id="cd06223">
    <property type="entry name" value="PRTases_typeI"/>
    <property type="match status" value="1"/>
</dbReference>
<keyword evidence="7 9" id="KW-0479">Metal-binding</keyword>
<dbReference type="Gene3D" id="3.60.20.10">
    <property type="entry name" value="Glutamine Phosphoribosylpyrophosphate, subunit 1, domain 1"/>
    <property type="match status" value="1"/>
</dbReference>
<dbReference type="AlphaFoldDB" id="A0A7V3J8U6"/>
<dbReference type="NCBIfam" id="TIGR01134">
    <property type="entry name" value="purF"/>
    <property type="match status" value="1"/>
</dbReference>
<dbReference type="PIRSF" id="PIRSF000485">
    <property type="entry name" value="Amd_phspho_trans"/>
    <property type="match status" value="1"/>
</dbReference>
<evidence type="ECO:0000256" key="5">
    <source>
        <dbReference type="ARBA" id="ARBA00022755"/>
    </source>
</evidence>
<evidence type="ECO:0000256" key="3">
    <source>
        <dbReference type="ARBA" id="ARBA00022676"/>
    </source>
</evidence>
<keyword evidence="6 7" id="KW-0315">Glutamine amidotransferase</keyword>
<dbReference type="GO" id="GO:0006189">
    <property type="term" value="P:'de novo' IMP biosynthetic process"/>
    <property type="evidence" value="ECO:0007669"/>
    <property type="project" value="UniProtKB-UniRule"/>
</dbReference>
<feature type="binding site" evidence="7 9">
    <location>
        <position position="235"/>
    </location>
    <ligand>
        <name>[4Fe-4S] cluster</name>
        <dbReference type="ChEBI" id="CHEBI:49883"/>
    </ligand>
</feature>
<keyword evidence="3 7" id="KW-0328">Glycosyltransferase</keyword>
<evidence type="ECO:0000256" key="2">
    <source>
        <dbReference type="ARBA" id="ARBA00010138"/>
    </source>
</evidence>
<dbReference type="HAMAP" id="MF_01931">
    <property type="entry name" value="PurF"/>
    <property type="match status" value="1"/>
</dbReference>
<evidence type="ECO:0000313" key="11">
    <source>
        <dbReference type="EMBL" id="HFZ08510.1"/>
    </source>
</evidence>
<evidence type="ECO:0000256" key="1">
    <source>
        <dbReference type="ARBA" id="ARBA00005209"/>
    </source>
</evidence>
<feature type="domain" description="Glutamine amidotransferase type-2" evidence="10">
    <location>
        <begin position="1"/>
        <end position="219"/>
    </location>
</feature>
<dbReference type="PROSITE" id="PS51278">
    <property type="entry name" value="GATASE_TYPE_2"/>
    <property type="match status" value="1"/>
</dbReference>
<dbReference type="InterPro" id="IPR017932">
    <property type="entry name" value="GATase_2_dom"/>
</dbReference>
<comment type="similarity">
    <text evidence="2 7 8">In the C-terminal section; belongs to the purine/pyrimidine phosphoribosyltransferase family.</text>
</comment>